<dbReference type="PANTHER" id="PTHR23513:SF6">
    <property type="entry name" value="MAJOR FACILITATOR SUPERFAMILY ASSOCIATED DOMAIN-CONTAINING PROTEIN"/>
    <property type="match status" value="1"/>
</dbReference>
<dbReference type="Gene3D" id="1.20.1250.20">
    <property type="entry name" value="MFS general substrate transporter like domains"/>
    <property type="match status" value="1"/>
</dbReference>
<dbReference type="RefSeq" id="WP_380898765.1">
    <property type="nucleotide sequence ID" value="NZ_JBHUFU010000004.1"/>
</dbReference>
<evidence type="ECO:0000256" key="1">
    <source>
        <dbReference type="ARBA" id="ARBA00004651"/>
    </source>
</evidence>
<dbReference type="Proteomes" id="UP001597365">
    <property type="component" value="Unassembled WGS sequence"/>
</dbReference>
<protein>
    <submittedName>
        <fullName evidence="7">MFS transporter</fullName>
    </submittedName>
</protein>
<keyword evidence="4" id="KW-0812">Transmembrane</keyword>
<comment type="caution">
    <text evidence="7">The sequence shown here is derived from an EMBL/GenBank/DDBJ whole genome shotgun (WGS) entry which is preliminary data.</text>
</comment>
<dbReference type="SUPFAM" id="SSF103473">
    <property type="entry name" value="MFS general substrate transporter"/>
    <property type="match status" value="1"/>
</dbReference>
<dbReference type="InterPro" id="IPR036259">
    <property type="entry name" value="MFS_trans_sf"/>
</dbReference>
<evidence type="ECO:0000256" key="4">
    <source>
        <dbReference type="ARBA" id="ARBA00022692"/>
    </source>
</evidence>
<dbReference type="Pfam" id="PF05977">
    <property type="entry name" value="MFS_3"/>
    <property type="match status" value="1"/>
</dbReference>
<dbReference type="PANTHER" id="PTHR23513">
    <property type="entry name" value="INTEGRAL MEMBRANE EFFLUX PROTEIN-RELATED"/>
    <property type="match status" value="1"/>
</dbReference>
<name>A0ABW4PHP5_9ACTN</name>
<gene>
    <name evidence="7" type="ORF">ACFSJS_09160</name>
</gene>
<accession>A0ABW4PHP5</accession>
<keyword evidence="6" id="KW-0472">Membrane</keyword>
<keyword evidence="2" id="KW-0813">Transport</keyword>
<dbReference type="InterPro" id="IPR010290">
    <property type="entry name" value="TM_effector"/>
</dbReference>
<comment type="subcellular location">
    <subcellularLocation>
        <location evidence="1">Cell membrane</location>
        <topology evidence="1">Multi-pass membrane protein</topology>
    </subcellularLocation>
</comment>
<evidence type="ECO:0000256" key="5">
    <source>
        <dbReference type="ARBA" id="ARBA00022989"/>
    </source>
</evidence>
<keyword evidence="3" id="KW-1003">Cell membrane</keyword>
<evidence type="ECO:0000313" key="7">
    <source>
        <dbReference type="EMBL" id="MFD1829834.1"/>
    </source>
</evidence>
<dbReference type="EMBL" id="JBHUFU010000004">
    <property type="protein sequence ID" value="MFD1829834.1"/>
    <property type="molecule type" value="Genomic_DNA"/>
</dbReference>
<evidence type="ECO:0000256" key="6">
    <source>
        <dbReference type="ARBA" id="ARBA00023136"/>
    </source>
</evidence>
<evidence type="ECO:0000313" key="8">
    <source>
        <dbReference type="Proteomes" id="UP001597365"/>
    </source>
</evidence>
<keyword evidence="5" id="KW-1133">Transmembrane helix</keyword>
<organism evidence="7 8">
    <name type="scientific">Streptomyces desertarenae</name>
    <dbReference type="NCBI Taxonomy" id="2666184"/>
    <lineage>
        <taxon>Bacteria</taxon>
        <taxon>Bacillati</taxon>
        <taxon>Actinomycetota</taxon>
        <taxon>Actinomycetes</taxon>
        <taxon>Kitasatosporales</taxon>
        <taxon>Streptomycetaceae</taxon>
        <taxon>Streptomyces</taxon>
    </lineage>
</organism>
<evidence type="ECO:0000256" key="2">
    <source>
        <dbReference type="ARBA" id="ARBA00022448"/>
    </source>
</evidence>
<keyword evidence="8" id="KW-1185">Reference proteome</keyword>
<evidence type="ECO:0000256" key="3">
    <source>
        <dbReference type="ARBA" id="ARBA00022475"/>
    </source>
</evidence>
<proteinExistence type="predicted"/>
<reference evidence="8" key="1">
    <citation type="journal article" date="2019" name="Int. J. Syst. Evol. Microbiol.">
        <title>The Global Catalogue of Microorganisms (GCM) 10K type strain sequencing project: providing services to taxonomists for standard genome sequencing and annotation.</title>
        <authorList>
            <consortium name="The Broad Institute Genomics Platform"/>
            <consortium name="The Broad Institute Genome Sequencing Center for Infectious Disease"/>
            <person name="Wu L."/>
            <person name="Ma J."/>
        </authorList>
    </citation>
    <scope>NUCLEOTIDE SEQUENCE [LARGE SCALE GENOMIC DNA]</scope>
    <source>
        <strain evidence="8">CGMCC 4.7455</strain>
    </source>
</reference>
<sequence length="150" mass="15805">MTSCPECLSTPAFAPSSLWWHRDFRRYPSGQTASVAGSSITQMALPVLAVLHLDAATTRGAWLAFLEQLPPVLLALHAGALADRYSKHRQVITGDLVRAAVLVTVPVVAALGTPTLTQLVIVAVLQGAASVLRENAVFSVLLTRRPGGAA</sequence>